<dbReference type="InterPro" id="IPR036390">
    <property type="entry name" value="WH_DNA-bd_sf"/>
</dbReference>
<organism evidence="6 7">
    <name type="scientific">Phytohabitans houttuyneae</name>
    <dbReference type="NCBI Taxonomy" id="1076126"/>
    <lineage>
        <taxon>Bacteria</taxon>
        <taxon>Bacillati</taxon>
        <taxon>Actinomycetota</taxon>
        <taxon>Actinomycetes</taxon>
        <taxon>Micromonosporales</taxon>
        <taxon>Micromonosporaceae</taxon>
    </lineage>
</organism>
<evidence type="ECO:0000256" key="1">
    <source>
        <dbReference type="ARBA" id="ARBA00009437"/>
    </source>
</evidence>
<dbReference type="SUPFAM" id="SSF53850">
    <property type="entry name" value="Periplasmic binding protein-like II"/>
    <property type="match status" value="1"/>
</dbReference>
<evidence type="ECO:0000313" key="6">
    <source>
        <dbReference type="EMBL" id="GFJ75990.1"/>
    </source>
</evidence>
<evidence type="ECO:0000256" key="2">
    <source>
        <dbReference type="ARBA" id="ARBA00023015"/>
    </source>
</evidence>
<evidence type="ECO:0000256" key="3">
    <source>
        <dbReference type="ARBA" id="ARBA00023125"/>
    </source>
</evidence>
<feature type="domain" description="HTH lysR-type" evidence="5">
    <location>
        <begin position="3"/>
        <end position="60"/>
    </location>
</feature>
<dbReference type="Pfam" id="PF03466">
    <property type="entry name" value="LysR_substrate"/>
    <property type="match status" value="1"/>
</dbReference>
<dbReference type="PANTHER" id="PTHR30126:SF39">
    <property type="entry name" value="HTH-TYPE TRANSCRIPTIONAL REGULATOR CYSL"/>
    <property type="match status" value="1"/>
</dbReference>
<evidence type="ECO:0000256" key="4">
    <source>
        <dbReference type="ARBA" id="ARBA00023163"/>
    </source>
</evidence>
<dbReference type="AlphaFoldDB" id="A0A6V8JXH5"/>
<dbReference type="GO" id="GO:0003700">
    <property type="term" value="F:DNA-binding transcription factor activity"/>
    <property type="evidence" value="ECO:0007669"/>
    <property type="project" value="InterPro"/>
</dbReference>
<dbReference type="SUPFAM" id="SSF46785">
    <property type="entry name" value="Winged helix' DNA-binding domain"/>
    <property type="match status" value="1"/>
</dbReference>
<dbReference type="EMBL" id="BLPF01000001">
    <property type="protein sequence ID" value="GFJ75990.1"/>
    <property type="molecule type" value="Genomic_DNA"/>
</dbReference>
<dbReference type="InterPro" id="IPR036388">
    <property type="entry name" value="WH-like_DNA-bd_sf"/>
</dbReference>
<dbReference type="RefSeq" id="WP_173052627.1">
    <property type="nucleotide sequence ID" value="NZ_BAABGO010000007.1"/>
</dbReference>
<proteinExistence type="inferred from homology"/>
<dbReference type="GO" id="GO:0000976">
    <property type="term" value="F:transcription cis-regulatory region binding"/>
    <property type="evidence" value="ECO:0007669"/>
    <property type="project" value="TreeGrafter"/>
</dbReference>
<gene>
    <name evidence="6" type="ORF">Phou_001700</name>
</gene>
<keyword evidence="2" id="KW-0805">Transcription regulation</keyword>
<sequence>MPIDPRRLAVLRAVADAGGVLAAAAALHLTPSAVSQHIARLEAETGVTLLDRSRLGGRRSAGLTAAGRLLAGHAGRLAEVLAAAERDLAALTGQVSGPVTVGAIPTAVRHLVAPAAAAVATTAPGVRVRVRQLEPGREALRAGELDLFVGEGDPADTHRDPAGLRAVRLLDEPYRVVVPAAWGPVAGIEALLSRPWVDGPPGSAMRRALDRLATRHDAVLDRPHECLEFPAVLAIVAAGLAAGVVPALALPADQAAVSVLPAPGAGVRRLELVHRRGRYEPSPAARLVSDALHTAATATAAALAVDQGVGGRVGGRVHPRGP</sequence>
<dbReference type="Proteomes" id="UP000482800">
    <property type="component" value="Unassembled WGS sequence"/>
</dbReference>
<dbReference type="PROSITE" id="PS50931">
    <property type="entry name" value="HTH_LYSR"/>
    <property type="match status" value="1"/>
</dbReference>
<comment type="caution">
    <text evidence="6">The sequence shown here is derived from an EMBL/GenBank/DDBJ whole genome shotgun (WGS) entry which is preliminary data.</text>
</comment>
<dbReference type="InterPro" id="IPR005119">
    <property type="entry name" value="LysR_subst-bd"/>
</dbReference>
<evidence type="ECO:0000313" key="7">
    <source>
        <dbReference type="Proteomes" id="UP000482800"/>
    </source>
</evidence>
<dbReference type="PANTHER" id="PTHR30126">
    <property type="entry name" value="HTH-TYPE TRANSCRIPTIONAL REGULATOR"/>
    <property type="match status" value="1"/>
</dbReference>
<dbReference type="Gene3D" id="1.10.10.10">
    <property type="entry name" value="Winged helix-like DNA-binding domain superfamily/Winged helix DNA-binding domain"/>
    <property type="match status" value="1"/>
</dbReference>
<dbReference type="InterPro" id="IPR000847">
    <property type="entry name" value="LysR_HTH_N"/>
</dbReference>
<comment type="similarity">
    <text evidence="1">Belongs to the LysR transcriptional regulatory family.</text>
</comment>
<reference evidence="6 7" key="2">
    <citation type="submission" date="2020-03" db="EMBL/GenBank/DDBJ databases">
        <authorList>
            <person name="Ichikawa N."/>
            <person name="Kimura A."/>
            <person name="Kitahashi Y."/>
            <person name="Uohara A."/>
        </authorList>
    </citation>
    <scope>NUCLEOTIDE SEQUENCE [LARGE SCALE GENOMIC DNA]</scope>
    <source>
        <strain evidence="6 7">NBRC 108639</strain>
    </source>
</reference>
<evidence type="ECO:0000259" key="5">
    <source>
        <dbReference type="PROSITE" id="PS50931"/>
    </source>
</evidence>
<keyword evidence="7" id="KW-1185">Reference proteome</keyword>
<dbReference type="Pfam" id="PF00126">
    <property type="entry name" value="HTH_1"/>
    <property type="match status" value="1"/>
</dbReference>
<accession>A0A6V8JXH5</accession>
<dbReference type="Gene3D" id="3.40.190.10">
    <property type="entry name" value="Periplasmic binding protein-like II"/>
    <property type="match status" value="2"/>
</dbReference>
<name>A0A6V8JXH5_9ACTN</name>
<reference evidence="6 7" key="1">
    <citation type="submission" date="2020-03" db="EMBL/GenBank/DDBJ databases">
        <title>Whole genome shotgun sequence of Phytohabitans houttuyneae NBRC 108639.</title>
        <authorList>
            <person name="Komaki H."/>
            <person name="Tamura T."/>
        </authorList>
    </citation>
    <scope>NUCLEOTIDE SEQUENCE [LARGE SCALE GENOMIC DNA]</scope>
    <source>
        <strain evidence="6 7">NBRC 108639</strain>
    </source>
</reference>
<protein>
    <submittedName>
        <fullName evidence="6">LysR family transcriptional regulator</fullName>
    </submittedName>
</protein>
<keyword evidence="3" id="KW-0238">DNA-binding</keyword>
<keyword evidence="4" id="KW-0804">Transcription</keyword>